<evidence type="ECO:0000313" key="2">
    <source>
        <dbReference type="Proteomes" id="UP000324222"/>
    </source>
</evidence>
<protein>
    <submittedName>
        <fullName evidence="1">Uncharacterized protein</fullName>
    </submittedName>
</protein>
<keyword evidence="2" id="KW-1185">Reference proteome</keyword>
<dbReference type="EMBL" id="VSRR010024217">
    <property type="protein sequence ID" value="MPC66067.1"/>
    <property type="molecule type" value="Genomic_DNA"/>
</dbReference>
<evidence type="ECO:0000313" key="1">
    <source>
        <dbReference type="EMBL" id="MPC66067.1"/>
    </source>
</evidence>
<dbReference type="AlphaFoldDB" id="A0A5B7H9U8"/>
<accession>A0A5B7H9U8</accession>
<name>A0A5B7H9U8_PORTR</name>
<gene>
    <name evidence="1" type="ORF">E2C01_060210</name>
</gene>
<sequence>METRQDTMSPARTLYNRTREQAIMCKSPHLAVQLIEKEHGPPSGVAGKGYVLLTFCFLPPSQHA</sequence>
<organism evidence="1 2">
    <name type="scientific">Portunus trituberculatus</name>
    <name type="common">Swimming crab</name>
    <name type="synonym">Neptunus trituberculatus</name>
    <dbReference type="NCBI Taxonomy" id="210409"/>
    <lineage>
        <taxon>Eukaryota</taxon>
        <taxon>Metazoa</taxon>
        <taxon>Ecdysozoa</taxon>
        <taxon>Arthropoda</taxon>
        <taxon>Crustacea</taxon>
        <taxon>Multicrustacea</taxon>
        <taxon>Malacostraca</taxon>
        <taxon>Eumalacostraca</taxon>
        <taxon>Eucarida</taxon>
        <taxon>Decapoda</taxon>
        <taxon>Pleocyemata</taxon>
        <taxon>Brachyura</taxon>
        <taxon>Eubrachyura</taxon>
        <taxon>Portunoidea</taxon>
        <taxon>Portunidae</taxon>
        <taxon>Portuninae</taxon>
        <taxon>Portunus</taxon>
    </lineage>
</organism>
<reference evidence="1 2" key="1">
    <citation type="submission" date="2019-05" db="EMBL/GenBank/DDBJ databases">
        <title>Another draft genome of Portunus trituberculatus and its Hox gene families provides insights of decapod evolution.</title>
        <authorList>
            <person name="Jeong J.-H."/>
            <person name="Song I."/>
            <person name="Kim S."/>
            <person name="Choi T."/>
            <person name="Kim D."/>
            <person name="Ryu S."/>
            <person name="Kim W."/>
        </authorList>
    </citation>
    <scope>NUCLEOTIDE SEQUENCE [LARGE SCALE GENOMIC DNA]</scope>
    <source>
        <tissue evidence="1">Muscle</tissue>
    </source>
</reference>
<proteinExistence type="predicted"/>
<comment type="caution">
    <text evidence="1">The sequence shown here is derived from an EMBL/GenBank/DDBJ whole genome shotgun (WGS) entry which is preliminary data.</text>
</comment>
<dbReference type="Proteomes" id="UP000324222">
    <property type="component" value="Unassembled WGS sequence"/>
</dbReference>